<dbReference type="RefSeq" id="WP_038475042.1">
    <property type="nucleotide sequence ID" value="NZ_CP009451.1"/>
</dbReference>
<accession>A0A089PVU5</accession>
<dbReference type="HAMAP" id="MF_01847">
    <property type="entry name" value="HMP_PP_phosphat"/>
    <property type="match status" value="1"/>
</dbReference>
<proteinExistence type="inferred from homology"/>
<dbReference type="EC" id="3.6.1.-" evidence="6"/>
<gene>
    <name evidence="6" type="primary">cof</name>
    <name evidence="7" type="ORF">JT31_07380</name>
</gene>
<feature type="binding site" evidence="6">
    <location>
        <position position="8"/>
    </location>
    <ligand>
        <name>Mg(2+)</name>
        <dbReference type="ChEBI" id="CHEBI:18420"/>
    </ligand>
</feature>
<dbReference type="Proteomes" id="UP000029481">
    <property type="component" value="Chromosome"/>
</dbReference>
<protein>
    <recommendedName>
        <fullName evidence="6">HMP-PP phosphatase</fullName>
        <ecNumber evidence="6">3.6.1.-</ecNumber>
    </recommendedName>
</protein>
<dbReference type="SUPFAM" id="SSF56784">
    <property type="entry name" value="HAD-like"/>
    <property type="match status" value="1"/>
</dbReference>
<dbReference type="Gene3D" id="3.40.50.1000">
    <property type="entry name" value="HAD superfamily/HAD-like"/>
    <property type="match status" value="1"/>
</dbReference>
<organism evidence="7 8">
    <name type="scientific">Cedecea neteri</name>
    <dbReference type="NCBI Taxonomy" id="158822"/>
    <lineage>
        <taxon>Bacteria</taxon>
        <taxon>Pseudomonadati</taxon>
        <taxon>Pseudomonadota</taxon>
        <taxon>Gammaproteobacteria</taxon>
        <taxon>Enterobacterales</taxon>
        <taxon>Enterobacteriaceae</taxon>
        <taxon>Cedecea</taxon>
    </lineage>
</organism>
<dbReference type="Pfam" id="PF08282">
    <property type="entry name" value="Hydrolase_3"/>
    <property type="match status" value="1"/>
</dbReference>
<dbReference type="InterPro" id="IPR000150">
    <property type="entry name" value="Cof"/>
</dbReference>
<dbReference type="InterPro" id="IPR023214">
    <property type="entry name" value="HAD_sf"/>
</dbReference>
<evidence type="ECO:0000256" key="2">
    <source>
        <dbReference type="ARBA" id="ARBA00022723"/>
    </source>
</evidence>
<dbReference type="OrthoDB" id="5498330at2"/>
<dbReference type="PROSITE" id="PS01228">
    <property type="entry name" value="COF_1"/>
    <property type="match status" value="1"/>
</dbReference>
<dbReference type="NCBIfam" id="TIGR01484">
    <property type="entry name" value="HAD-SF-IIB"/>
    <property type="match status" value="1"/>
</dbReference>
<dbReference type="NCBIfam" id="NF011705">
    <property type="entry name" value="PRK15126.1"/>
    <property type="match status" value="1"/>
</dbReference>
<dbReference type="Gene3D" id="3.30.1240.10">
    <property type="match status" value="1"/>
</dbReference>
<comment type="function">
    <text evidence="6">Catalyzes the hydrolysis of 4-amino-2-methyl-5-hydroxymethylpyrimidine pyrophosphate (HMP-PP) to 4-amino-2-methyl-5-hydroxymethylpyrimidine phosphate (HMP-P).</text>
</comment>
<evidence type="ECO:0000256" key="3">
    <source>
        <dbReference type="ARBA" id="ARBA00022801"/>
    </source>
</evidence>
<dbReference type="CDD" id="cd07516">
    <property type="entry name" value="HAD_Pase"/>
    <property type="match status" value="1"/>
</dbReference>
<dbReference type="GO" id="GO:0000287">
    <property type="term" value="F:magnesium ion binding"/>
    <property type="evidence" value="ECO:0007669"/>
    <property type="project" value="UniProtKB-UniRule"/>
</dbReference>
<dbReference type="GO" id="GO:0016791">
    <property type="term" value="F:phosphatase activity"/>
    <property type="evidence" value="ECO:0007669"/>
    <property type="project" value="UniProtKB-UniRule"/>
</dbReference>
<dbReference type="AlphaFoldDB" id="A0A089PVU5"/>
<keyword evidence="4 6" id="KW-0460">Magnesium</keyword>
<dbReference type="PANTHER" id="PTHR47267">
    <property type="match status" value="1"/>
</dbReference>
<evidence type="ECO:0000256" key="6">
    <source>
        <dbReference type="HAMAP-Rule" id="MF_01847"/>
    </source>
</evidence>
<dbReference type="PROSITE" id="PS01229">
    <property type="entry name" value="COF_2"/>
    <property type="match status" value="1"/>
</dbReference>
<dbReference type="InterPro" id="IPR006379">
    <property type="entry name" value="HAD-SF_hydro_IIB"/>
</dbReference>
<comment type="cofactor">
    <cofactor evidence="1 6">
        <name>Mg(2+)</name>
        <dbReference type="ChEBI" id="CHEBI:18420"/>
    </cofactor>
</comment>
<reference evidence="7 8" key="1">
    <citation type="submission" date="2014-09" db="EMBL/GenBank/DDBJ databases">
        <title>Cedecea neteri SSMD04 Genome Sequencing.</title>
        <authorList>
            <person name="Tan J.-Y."/>
        </authorList>
    </citation>
    <scope>NUCLEOTIDE SEQUENCE [LARGE SCALE GENOMIC DNA]</scope>
    <source>
        <strain evidence="7 8">SSMD04</strain>
    </source>
</reference>
<evidence type="ECO:0000256" key="5">
    <source>
        <dbReference type="ARBA" id="ARBA00034778"/>
    </source>
</evidence>
<sequence>MARLAAFDMDGTLLLPDHHLGDATLNTLKRLREERQITLAFATGRHELEMRHILGKLDLEAFLITGNGTRIHSTDGELMHRNDLSPWAVETVLHGHWDTEASMHAFNDTGWLTSHEIPDMLHAHVYSGFRPHIVDLRTLPAHEVTKICFCGDHDDLCRLRIQLNEALGDRAFICFSAMDCLEVLPIGSNKGAALGVLSEHLGFTLQDCMAFGDAMNDREMLSAVGHGLIMGNAMPQLKADLPHLPVIGHCRNQAVSHYLTHWLDTPHLTYSPEY</sequence>
<comment type="similarity">
    <text evidence="5 6">Belongs to the HAD-like hydrolase superfamily. Cof family.</text>
</comment>
<evidence type="ECO:0000256" key="4">
    <source>
        <dbReference type="ARBA" id="ARBA00022842"/>
    </source>
</evidence>
<dbReference type="FunFam" id="3.30.1240.10:FF:000002">
    <property type="entry name" value="HMP-PP phosphatase"/>
    <property type="match status" value="1"/>
</dbReference>
<feature type="binding site" evidence="6">
    <location>
        <position position="10"/>
    </location>
    <ligand>
        <name>Mg(2+)</name>
        <dbReference type="ChEBI" id="CHEBI:18420"/>
    </ligand>
</feature>
<dbReference type="InterPro" id="IPR023938">
    <property type="entry name" value="HMP-PP_phosphatase"/>
</dbReference>
<keyword evidence="3 6" id="KW-0378">Hydrolase</keyword>
<feature type="binding site" evidence="6">
    <location>
        <position position="213"/>
    </location>
    <ligand>
        <name>Mg(2+)</name>
        <dbReference type="ChEBI" id="CHEBI:18420"/>
    </ligand>
</feature>
<evidence type="ECO:0000313" key="7">
    <source>
        <dbReference type="EMBL" id="AIR04437.1"/>
    </source>
</evidence>
<dbReference type="InterPro" id="IPR036412">
    <property type="entry name" value="HAD-like_sf"/>
</dbReference>
<keyword evidence="8" id="KW-1185">Reference proteome</keyword>
<dbReference type="EMBL" id="CP009451">
    <property type="protein sequence ID" value="AIR04437.1"/>
    <property type="molecule type" value="Genomic_DNA"/>
</dbReference>
<evidence type="ECO:0000256" key="1">
    <source>
        <dbReference type="ARBA" id="ARBA00001946"/>
    </source>
</evidence>
<comment type="catalytic activity">
    <reaction evidence="6">
        <text>4-amino-2-methyl-5-(diphosphooxymethyl)pyrimidine + H2O = 4-amino-2-methyl-5-(phosphooxymethyl)pyrimidine + phosphate + H(+)</text>
        <dbReference type="Rhea" id="RHEA:27914"/>
        <dbReference type="ChEBI" id="CHEBI:15377"/>
        <dbReference type="ChEBI" id="CHEBI:15378"/>
        <dbReference type="ChEBI" id="CHEBI:43474"/>
        <dbReference type="ChEBI" id="CHEBI:57841"/>
        <dbReference type="ChEBI" id="CHEBI:58354"/>
    </reaction>
</comment>
<feature type="active site" description="Nucleophile" evidence="6">
    <location>
        <position position="8"/>
    </location>
</feature>
<name>A0A089PVU5_9ENTR</name>
<dbReference type="KEGG" id="cnt:JT31_07380"/>
<dbReference type="PANTHER" id="PTHR47267:SF2">
    <property type="entry name" value="HMP-PP PHOSPHATASE"/>
    <property type="match status" value="1"/>
</dbReference>
<dbReference type="NCBIfam" id="TIGR00099">
    <property type="entry name" value="Cof-subfamily"/>
    <property type="match status" value="1"/>
</dbReference>
<keyword evidence="2 6" id="KW-0479">Metal-binding</keyword>
<evidence type="ECO:0000313" key="8">
    <source>
        <dbReference type="Proteomes" id="UP000029481"/>
    </source>
</evidence>
<dbReference type="GO" id="GO:0002145">
    <property type="term" value="F:4-amino-5-hydroxymethyl-2-methylpyrimidine diphosphatase activity"/>
    <property type="evidence" value="ECO:0007669"/>
    <property type="project" value="RHEA"/>
</dbReference>